<dbReference type="AlphaFoldDB" id="A0A5D2FWT4"/>
<dbReference type="EMBL" id="CM017694">
    <property type="protein sequence ID" value="TYH09808.1"/>
    <property type="molecule type" value="Genomic_DNA"/>
</dbReference>
<reference evidence="1 2" key="1">
    <citation type="submission" date="2019-06" db="EMBL/GenBank/DDBJ databases">
        <title>WGS assembly of Gossypium darwinii.</title>
        <authorList>
            <person name="Chen Z.J."/>
            <person name="Sreedasyam A."/>
            <person name="Ando A."/>
            <person name="Song Q."/>
            <person name="De L."/>
            <person name="Hulse-Kemp A."/>
            <person name="Ding M."/>
            <person name="Ye W."/>
            <person name="Kirkbride R."/>
            <person name="Jenkins J."/>
            <person name="Plott C."/>
            <person name="Lovell J."/>
            <person name="Lin Y.-M."/>
            <person name="Vaughn R."/>
            <person name="Liu B."/>
            <person name="Li W."/>
            <person name="Simpson S."/>
            <person name="Scheffler B."/>
            <person name="Saski C."/>
            <person name="Grover C."/>
            <person name="Hu G."/>
            <person name="Conover J."/>
            <person name="Carlson J."/>
            <person name="Shu S."/>
            <person name="Boston L."/>
            <person name="Williams M."/>
            <person name="Peterson D."/>
            <person name="Mcgee K."/>
            <person name="Jones D."/>
            <person name="Wendel J."/>
            <person name="Stelly D."/>
            <person name="Grimwood J."/>
            <person name="Schmutz J."/>
        </authorList>
    </citation>
    <scope>NUCLEOTIDE SEQUENCE [LARGE SCALE GENOMIC DNA]</scope>
    <source>
        <strain evidence="1">1808015.09</strain>
    </source>
</reference>
<keyword evidence="2" id="KW-1185">Reference proteome</keyword>
<name>A0A5D2FWT4_GOSDA</name>
<evidence type="ECO:0000313" key="2">
    <source>
        <dbReference type="Proteomes" id="UP000323506"/>
    </source>
</evidence>
<evidence type="ECO:0000313" key="1">
    <source>
        <dbReference type="EMBL" id="TYH09808.1"/>
    </source>
</evidence>
<accession>A0A5D2FWT4</accession>
<organism evidence="1 2">
    <name type="scientific">Gossypium darwinii</name>
    <name type="common">Darwin's cotton</name>
    <name type="synonym">Gossypium barbadense var. darwinii</name>
    <dbReference type="NCBI Taxonomy" id="34276"/>
    <lineage>
        <taxon>Eukaryota</taxon>
        <taxon>Viridiplantae</taxon>
        <taxon>Streptophyta</taxon>
        <taxon>Embryophyta</taxon>
        <taxon>Tracheophyta</taxon>
        <taxon>Spermatophyta</taxon>
        <taxon>Magnoliopsida</taxon>
        <taxon>eudicotyledons</taxon>
        <taxon>Gunneridae</taxon>
        <taxon>Pentapetalae</taxon>
        <taxon>rosids</taxon>
        <taxon>malvids</taxon>
        <taxon>Malvales</taxon>
        <taxon>Malvaceae</taxon>
        <taxon>Malvoideae</taxon>
        <taxon>Gossypium</taxon>
    </lineage>
</organism>
<sequence length="101" mass="11592">MPPIRFLRKFLKSHKKKCLQLLNFSNADMKSRLLSYLVTSATTSPWYDEFLHHDSDLSNGFHCTNLSNGLVVTTMVVDIWPFFKSFSIVMGFEGLGIMKVD</sequence>
<dbReference type="Proteomes" id="UP000323506">
    <property type="component" value="Chromosome A07"/>
</dbReference>
<proteinExistence type="predicted"/>
<protein>
    <submittedName>
        <fullName evidence="1">Uncharacterized protein</fullName>
    </submittedName>
</protein>
<gene>
    <name evidence="1" type="ORF">ES288_A07G127000v1</name>
</gene>